<dbReference type="EMBL" id="LCCW01000056">
    <property type="protein sequence ID" value="KKS39768.1"/>
    <property type="molecule type" value="Genomic_DNA"/>
</dbReference>
<dbReference type="PATRIC" id="fig|1618677.3.peg.868"/>
<sequence>MIFLNFFSRKLAIFIIKIYQKTISFDHSFLGNIIKPRGQCRFRPTCSEYAIQALERYGFIRGICFTINRFFCCHPWSRGGYDPLK</sequence>
<comment type="caution">
    <text evidence="2">The sequence shown here is derived from an EMBL/GenBank/DDBJ whole genome shotgun (WGS) entry which is preliminary data.</text>
</comment>
<name>A0A0G1BQL9_9BACT</name>
<keyword evidence="1" id="KW-1003">Cell membrane</keyword>
<dbReference type="HAMAP" id="MF_00386">
    <property type="entry name" value="UPF0161_YidD"/>
    <property type="match status" value="1"/>
</dbReference>
<evidence type="ECO:0000313" key="3">
    <source>
        <dbReference type="Proteomes" id="UP000034516"/>
    </source>
</evidence>
<dbReference type="GO" id="GO:0005886">
    <property type="term" value="C:plasma membrane"/>
    <property type="evidence" value="ECO:0007669"/>
    <property type="project" value="UniProtKB-SubCell"/>
</dbReference>
<keyword evidence="1" id="KW-0472">Membrane</keyword>
<reference evidence="2 3" key="1">
    <citation type="journal article" date="2015" name="Nature">
        <title>rRNA introns, odd ribosomes, and small enigmatic genomes across a large radiation of phyla.</title>
        <authorList>
            <person name="Brown C.T."/>
            <person name="Hug L.A."/>
            <person name="Thomas B.C."/>
            <person name="Sharon I."/>
            <person name="Castelle C.J."/>
            <person name="Singh A."/>
            <person name="Wilkins M.J."/>
            <person name="Williams K.H."/>
            <person name="Banfield J.F."/>
        </authorList>
    </citation>
    <scope>NUCLEOTIDE SEQUENCE [LARGE SCALE GENOMIC DNA]</scope>
</reference>
<proteinExistence type="inferred from homology"/>
<dbReference type="SMART" id="SM01234">
    <property type="entry name" value="Haemolytic"/>
    <property type="match status" value="1"/>
</dbReference>
<evidence type="ECO:0000256" key="1">
    <source>
        <dbReference type="HAMAP-Rule" id="MF_00386"/>
    </source>
</evidence>
<dbReference type="NCBIfam" id="TIGR00278">
    <property type="entry name" value="membrane protein insertion efficiency factor YidD"/>
    <property type="match status" value="1"/>
</dbReference>
<dbReference type="AlphaFoldDB" id="A0A0G1BQL9"/>
<comment type="similarity">
    <text evidence="1">Belongs to the UPF0161 family.</text>
</comment>
<accession>A0A0G1BQL9</accession>
<organism evidence="2 3">
    <name type="scientific">Candidatus Kuenenbacteria bacterium GW2011_GWA2_42_15</name>
    <dbReference type="NCBI Taxonomy" id="1618677"/>
    <lineage>
        <taxon>Bacteria</taxon>
        <taxon>Candidatus Kueneniibacteriota</taxon>
    </lineage>
</organism>
<dbReference type="PANTHER" id="PTHR33383:SF1">
    <property type="entry name" value="MEMBRANE PROTEIN INSERTION EFFICIENCY FACTOR-RELATED"/>
    <property type="match status" value="1"/>
</dbReference>
<dbReference type="InterPro" id="IPR002696">
    <property type="entry name" value="Membr_insert_effic_factor_YidD"/>
</dbReference>
<comment type="function">
    <text evidence="1">Could be involved in insertion of integral membrane proteins into the membrane.</text>
</comment>
<protein>
    <recommendedName>
        <fullName evidence="1">Putative membrane protein insertion efficiency factor</fullName>
    </recommendedName>
</protein>
<evidence type="ECO:0000313" key="2">
    <source>
        <dbReference type="EMBL" id="KKS39768.1"/>
    </source>
</evidence>
<comment type="subcellular location">
    <subcellularLocation>
        <location evidence="1">Cell membrane</location>
        <topology evidence="1">Peripheral membrane protein</topology>
        <orientation evidence="1">Cytoplasmic side</orientation>
    </subcellularLocation>
</comment>
<dbReference type="Proteomes" id="UP000034516">
    <property type="component" value="Unassembled WGS sequence"/>
</dbReference>
<gene>
    <name evidence="2" type="ORF">UV02_C0056G0009</name>
</gene>
<dbReference type="PANTHER" id="PTHR33383">
    <property type="entry name" value="MEMBRANE PROTEIN INSERTION EFFICIENCY FACTOR-RELATED"/>
    <property type="match status" value="1"/>
</dbReference>
<dbReference type="Pfam" id="PF01809">
    <property type="entry name" value="YidD"/>
    <property type="match status" value="1"/>
</dbReference>